<feature type="binding site" evidence="9">
    <location>
        <position position="140"/>
    </location>
    <ligand>
        <name>Mg(2+)</name>
        <dbReference type="ChEBI" id="CHEBI:18420"/>
        <label>1</label>
    </ligand>
</feature>
<feature type="site" description="Important for catalytic activity" evidence="10">
    <location>
        <position position="207"/>
    </location>
</feature>
<dbReference type="Pfam" id="PF03372">
    <property type="entry name" value="Exo_endo_phos"/>
    <property type="match status" value="1"/>
</dbReference>
<keyword evidence="12" id="KW-0548">Nucleotidyltransferase</keyword>
<comment type="similarity">
    <text evidence="2">Belongs to the DNA repair enzymes AP/ExoA family.</text>
</comment>
<evidence type="ECO:0000256" key="4">
    <source>
        <dbReference type="ARBA" id="ARBA00022723"/>
    </source>
</evidence>
<evidence type="ECO:0000256" key="9">
    <source>
        <dbReference type="PIRSR" id="PIRSR604808-2"/>
    </source>
</evidence>
<evidence type="ECO:0000256" key="2">
    <source>
        <dbReference type="ARBA" id="ARBA00007092"/>
    </source>
</evidence>
<dbReference type="PANTHER" id="PTHR22748:SF26">
    <property type="entry name" value="ENDONUCLEASE_EXONUCLEASE_PHOSPHATASE DOMAIN-CONTAINING PROTEIN"/>
    <property type="match status" value="1"/>
</dbReference>
<dbReference type="Gene3D" id="3.60.10.10">
    <property type="entry name" value="Endonuclease/exonuclease/phosphatase"/>
    <property type="match status" value="1"/>
</dbReference>
<dbReference type="EC" id="3.1.11.2" evidence="3"/>
<dbReference type="GO" id="GO:0006284">
    <property type="term" value="P:base-excision repair"/>
    <property type="evidence" value="ECO:0007669"/>
    <property type="project" value="TreeGrafter"/>
</dbReference>
<dbReference type="GO" id="GO:0046872">
    <property type="term" value="F:metal ion binding"/>
    <property type="evidence" value="ECO:0007669"/>
    <property type="project" value="UniProtKB-KW"/>
</dbReference>
<dbReference type="GO" id="GO:0005634">
    <property type="term" value="C:nucleus"/>
    <property type="evidence" value="ECO:0007669"/>
    <property type="project" value="TreeGrafter"/>
</dbReference>
<evidence type="ECO:0000256" key="3">
    <source>
        <dbReference type="ARBA" id="ARBA00012115"/>
    </source>
</evidence>
<dbReference type="SUPFAM" id="SSF56219">
    <property type="entry name" value="DNase I-like"/>
    <property type="match status" value="1"/>
</dbReference>
<dbReference type="GO" id="GO:0008311">
    <property type="term" value="F:double-stranded DNA 3'-5' DNA exonuclease activity"/>
    <property type="evidence" value="ECO:0007669"/>
    <property type="project" value="UniProtKB-EC"/>
</dbReference>
<keyword evidence="5" id="KW-0227">DNA damage</keyword>
<dbReference type="CDD" id="cd09076">
    <property type="entry name" value="L1-EN"/>
    <property type="match status" value="1"/>
</dbReference>
<organism evidence="12">
    <name type="scientific">Aquarana catesbeiana</name>
    <name type="common">American bullfrog</name>
    <name type="synonym">Rana catesbeiana</name>
    <dbReference type="NCBI Taxonomy" id="8400"/>
    <lineage>
        <taxon>Eukaryota</taxon>
        <taxon>Metazoa</taxon>
        <taxon>Chordata</taxon>
        <taxon>Craniata</taxon>
        <taxon>Vertebrata</taxon>
        <taxon>Euteleostomi</taxon>
        <taxon>Amphibia</taxon>
        <taxon>Batrachia</taxon>
        <taxon>Anura</taxon>
        <taxon>Neobatrachia</taxon>
        <taxon>Ranoidea</taxon>
        <taxon>Ranidae</taxon>
        <taxon>Aquarana</taxon>
    </lineage>
</organism>
<feature type="binding site" evidence="9">
    <location>
        <position position="38"/>
    </location>
    <ligand>
        <name>Mg(2+)</name>
        <dbReference type="ChEBI" id="CHEBI:18420"/>
        <label>1</label>
    </ligand>
</feature>
<feature type="binding site" evidence="9">
    <location>
        <position position="9"/>
    </location>
    <ligand>
        <name>Mg(2+)</name>
        <dbReference type="ChEBI" id="CHEBI:18420"/>
        <label>1</label>
    </ligand>
</feature>
<dbReference type="InterPro" id="IPR005135">
    <property type="entry name" value="Endo/exonuclease/phosphatase"/>
</dbReference>
<dbReference type="GO" id="GO:0003964">
    <property type="term" value="F:RNA-directed DNA polymerase activity"/>
    <property type="evidence" value="ECO:0007669"/>
    <property type="project" value="UniProtKB-KW"/>
</dbReference>
<evidence type="ECO:0000313" key="12">
    <source>
        <dbReference type="EMBL" id="ACO51943.1"/>
    </source>
</evidence>
<evidence type="ECO:0000256" key="5">
    <source>
        <dbReference type="ARBA" id="ARBA00022763"/>
    </source>
</evidence>
<keyword evidence="7 9" id="KW-0460">Magnesium</keyword>
<evidence type="ECO:0000259" key="11">
    <source>
        <dbReference type="Pfam" id="PF03372"/>
    </source>
</evidence>
<dbReference type="AlphaFoldDB" id="C1C4N3"/>
<keyword evidence="6" id="KW-0378">Hydrolase</keyword>
<evidence type="ECO:0000256" key="1">
    <source>
        <dbReference type="ARBA" id="ARBA00000493"/>
    </source>
</evidence>
<protein>
    <recommendedName>
        <fullName evidence="3">exodeoxyribonuclease III</fullName>
        <ecNumber evidence="3">3.1.11.2</ecNumber>
    </recommendedName>
</protein>
<keyword evidence="4 9" id="KW-0479">Metal-binding</keyword>
<reference evidence="12" key="1">
    <citation type="submission" date="2009-04" db="EMBL/GenBank/DDBJ databases">
        <title>Rana catesbeiana ESTs and full-length cDNAs.</title>
        <authorList>
            <person name="Helbing C.C."/>
            <person name="Veldhoen N."/>
            <person name="Leong J."/>
            <person name="Koop B.F."/>
        </authorList>
    </citation>
    <scope>NUCLEOTIDE SEQUENCE</scope>
    <source>
        <tissue evidence="12">Mixed tissue</tissue>
    </source>
</reference>
<evidence type="ECO:0000256" key="6">
    <source>
        <dbReference type="ARBA" id="ARBA00022801"/>
    </source>
</evidence>
<evidence type="ECO:0000256" key="7">
    <source>
        <dbReference type="ARBA" id="ARBA00022842"/>
    </source>
</evidence>
<accession>C1C4N3</accession>
<gene>
    <name evidence="12" type="primary">LIN1</name>
</gene>
<comment type="cofactor">
    <cofactor evidence="9">
        <name>Mg(2+)</name>
        <dbReference type="ChEBI" id="CHEBI:18420"/>
    </cofactor>
    <cofactor evidence="9">
        <name>Mn(2+)</name>
        <dbReference type="ChEBI" id="CHEBI:29035"/>
    </cofactor>
    <text evidence="9">Probably binds two magnesium or manganese ions per subunit.</text>
</comment>
<dbReference type="GO" id="GO:0003906">
    <property type="term" value="F:DNA-(apurinic or apyrimidinic site) endonuclease activity"/>
    <property type="evidence" value="ECO:0007669"/>
    <property type="project" value="TreeGrafter"/>
</dbReference>
<name>C1C4N3_AQUCT</name>
<keyword evidence="8" id="KW-0234">DNA repair</keyword>
<feature type="domain" description="Endonuclease/exonuclease/phosphatase" evidence="11">
    <location>
        <begin position="18"/>
        <end position="222"/>
    </location>
</feature>
<feature type="site" description="Transition state stabilizer" evidence="10">
    <location>
        <position position="142"/>
    </location>
</feature>
<dbReference type="GO" id="GO:0008081">
    <property type="term" value="F:phosphoric diester hydrolase activity"/>
    <property type="evidence" value="ECO:0007669"/>
    <property type="project" value="TreeGrafter"/>
</dbReference>
<evidence type="ECO:0000256" key="8">
    <source>
        <dbReference type="ARBA" id="ARBA00023204"/>
    </source>
</evidence>
<feature type="binding site" evidence="9">
    <location>
        <position position="142"/>
    </location>
    <ligand>
        <name>Mg(2+)</name>
        <dbReference type="ChEBI" id="CHEBI:18420"/>
        <label>1</label>
    </ligand>
</feature>
<comment type="catalytic activity">
    <reaction evidence="1">
        <text>Exonucleolytic cleavage in the 3'- to 5'-direction to yield nucleoside 5'-phosphates.</text>
        <dbReference type="EC" id="3.1.11.2"/>
    </reaction>
</comment>
<evidence type="ECO:0000256" key="10">
    <source>
        <dbReference type="PIRSR" id="PIRSR604808-3"/>
    </source>
</evidence>
<sequence>MALKVYSCNVKGLNSIGKRWQALKEFKSSKAEVIMVQETHFKPSGSFKFASRHFPIAYTASDPSGKVGVAILIKRTSPIKILSSYLDPHGRFIFLKCSHLSTSFSLINIYAPNVGQIGFLEKVFEKLQPFSQSFMIMGGDFNVCMSPTRDRKTLFQTTSQSSSKKLSTSFRKLVRSHNLFDSWRIKHPTQKHYTFYSHPHKSYSRLDYFLITGPLLPYVVSSEIIHFILIPTSLILD</sequence>
<keyword evidence="12" id="KW-0808">Transferase</keyword>
<dbReference type="EMBL" id="BT081812">
    <property type="protein sequence ID" value="ACO51943.1"/>
    <property type="molecule type" value="mRNA"/>
</dbReference>
<dbReference type="PANTHER" id="PTHR22748">
    <property type="entry name" value="AP ENDONUCLEASE"/>
    <property type="match status" value="1"/>
</dbReference>
<keyword evidence="12" id="KW-0695">RNA-directed DNA polymerase</keyword>
<keyword evidence="9" id="KW-0464">Manganese</keyword>
<proteinExistence type="evidence at transcript level"/>
<dbReference type="InterPro" id="IPR004808">
    <property type="entry name" value="AP_endonuc_1"/>
</dbReference>
<dbReference type="InterPro" id="IPR036691">
    <property type="entry name" value="Endo/exonu/phosph_ase_sf"/>
</dbReference>